<gene>
    <name evidence="16" type="ORF">HMPREF1563_2849</name>
</gene>
<evidence type="ECO:0000313" key="16">
    <source>
        <dbReference type="EMBL" id="EUD12409.1"/>
    </source>
</evidence>
<evidence type="ECO:0000313" key="17">
    <source>
        <dbReference type="Proteomes" id="UP000022311"/>
    </source>
</evidence>
<comment type="catalytic activity">
    <reaction evidence="1">
        <text>S-ubiquitinyl-[E2 ubiquitin-conjugating enzyme]-L-cysteine + [acceptor protein]-L-lysine = [E2 ubiquitin-conjugating enzyme]-L-cysteine + N(6)-ubiquitinyl-[acceptor protein]-L-lysine.</text>
        <dbReference type="EC" id="2.3.2.27"/>
    </reaction>
</comment>
<dbReference type="InterPro" id="IPR001611">
    <property type="entry name" value="Leu-rich_rpt"/>
</dbReference>
<comment type="subcellular location">
    <subcellularLocation>
        <location evidence="2">Host cytoplasm</location>
    </subcellularLocation>
    <subcellularLocation>
        <location evidence="3">Secreted</location>
    </subcellularLocation>
</comment>
<evidence type="ECO:0000256" key="2">
    <source>
        <dbReference type="ARBA" id="ARBA00004192"/>
    </source>
</evidence>
<dbReference type="GO" id="GO:0005576">
    <property type="term" value="C:extracellular region"/>
    <property type="evidence" value="ECO:0007669"/>
    <property type="project" value="UniProtKB-SubCell"/>
</dbReference>
<dbReference type="Pfam" id="PF00560">
    <property type="entry name" value="LRR_1"/>
    <property type="match status" value="1"/>
</dbReference>
<evidence type="ECO:0000256" key="6">
    <source>
        <dbReference type="ARBA" id="ARBA00022525"/>
    </source>
</evidence>
<evidence type="ECO:0000256" key="4">
    <source>
        <dbReference type="ARBA" id="ARBA00009868"/>
    </source>
</evidence>
<dbReference type="PANTHER" id="PTHR47114:SF2">
    <property type="entry name" value="OLIGODENDROCYTE-MYELIN GLYCOPROTEIN"/>
    <property type="match status" value="1"/>
</dbReference>
<keyword evidence="9" id="KW-0677">Repeat</keyword>
<dbReference type="RefSeq" id="WP_006657597.1">
    <property type="nucleotide sequence ID" value="NZ_JALD01000024.1"/>
</dbReference>
<evidence type="ECO:0000256" key="3">
    <source>
        <dbReference type="ARBA" id="ARBA00004613"/>
    </source>
</evidence>
<dbReference type="SUPFAM" id="SSF52058">
    <property type="entry name" value="L domain-like"/>
    <property type="match status" value="1"/>
</dbReference>
<dbReference type="PROSITE" id="PS52053">
    <property type="entry name" value="NEL"/>
    <property type="match status" value="1"/>
</dbReference>
<keyword evidence="12" id="KW-0843">Virulence</keyword>
<dbReference type="Proteomes" id="UP000022311">
    <property type="component" value="Unassembled WGS sequence"/>
</dbReference>
<keyword evidence="13 14" id="KW-1035">Host cytoplasm</keyword>
<dbReference type="InterPro" id="IPR051071">
    <property type="entry name" value="LRR-bact_E3_ubiq_ligases"/>
</dbReference>
<dbReference type="EMBL" id="JALD01000024">
    <property type="protein sequence ID" value="EUD12409.1"/>
    <property type="molecule type" value="Genomic_DNA"/>
</dbReference>
<feature type="domain" description="NEL" evidence="15">
    <location>
        <begin position="267"/>
        <end position="556"/>
    </location>
</feature>
<keyword evidence="8 14" id="KW-0808">Transferase</keyword>
<feature type="active site" description="Glycyl thioester intermediate" evidence="14">
    <location>
        <position position="348"/>
    </location>
</feature>
<dbReference type="Gene3D" id="1.20.58.90">
    <property type="match status" value="1"/>
</dbReference>
<evidence type="ECO:0000256" key="13">
    <source>
        <dbReference type="ARBA" id="ARBA00023200"/>
    </source>
</evidence>
<dbReference type="Gene3D" id="1.20.1270.130">
    <property type="entry name" value="Shigella T3SS effector IpaH domain"/>
    <property type="match status" value="1"/>
</dbReference>
<dbReference type="SMART" id="SM00364">
    <property type="entry name" value="LRR_BAC"/>
    <property type="match status" value="5"/>
</dbReference>
<dbReference type="GO" id="GO:0016567">
    <property type="term" value="P:protein ubiquitination"/>
    <property type="evidence" value="ECO:0007669"/>
    <property type="project" value="InterPro"/>
</dbReference>
<dbReference type="PROSITE" id="PS51450">
    <property type="entry name" value="LRR"/>
    <property type="match status" value="2"/>
</dbReference>
<evidence type="ECO:0000256" key="10">
    <source>
        <dbReference type="ARBA" id="ARBA00022786"/>
    </source>
</evidence>
<dbReference type="InterPro" id="IPR032675">
    <property type="entry name" value="LRR_dom_sf"/>
</dbReference>
<dbReference type="EC" id="2.3.2.27" evidence="5"/>
<proteinExistence type="inferred from homology"/>
<reference evidence="16 17" key="1">
    <citation type="submission" date="2014-01" db="EMBL/GenBank/DDBJ databases">
        <authorList>
            <person name="Durkin A.S."/>
            <person name="McCorrison J."/>
            <person name="Torralba M."/>
            <person name="Gillis M."/>
            <person name="Haft D.H."/>
            <person name="Methe B."/>
            <person name="Sutton G."/>
            <person name="Nelson K.E."/>
        </authorList>
    </citation>
    <scope>NUCLEOTIDE SEQUENCE [LARGE SCALE GENOMIC DNA]</scope>
    <source>
        <strain evidence="16 17">205/92</strain>
    </source>
</reference>
<evidence type="ECO:0000256" key="5">
    <source>
        <dbReference type="ARBA" id="ARBA00012483"/>
    </source>
</evidence>
<comment type="PTM">
    <text evidence="14">Ubiquitinated in the presence of host E1 ubiquitin-activating enzyme, E2 ubiquitin-conjugating enzyme and ubiquitin.</text>
</comment>
<evidence type="ECO:0000256" key="11">
    <source>
        <dbReference type="ARBA" id="ARBA00022843"/>
    </source>
</evidence>
<name>A0AAV3M9S5_9GAMM</name>
<dbReference type="GO" id="GO:0061630">
    <property type="term" value="F:ubiquitin protein ligase activity"/>
    <property type="evidence" value="ECO:0007669"/>
    <property type="project" value="UniProtKB-EC"/>
</dbReference>
<evidence type="ECO:0000256" key="1">
    <source>
        <dbReference type="ARBA" id="ARBA00000900"/>
    </source>
</evidence>
<dbReference type="Gene3D" id="3.80.10.10">
    <property type="entry name" value="Ribonuclease Inhibitor"/>
    <property type="match status" value="2"/>
</dbReference>
<evidence type="ECO:0000256" key="14">
    <source>
        <dbReference type="PROSITE-ProRule" id="PRU01398"/>
    </source>
</evidence>
<dbReference type="PANTHER" id="PTHR47114">
    <property type="match status" value="1"/>
</dbReference>
<keyword evidence="6 14" id="KW-0964">Secreted</keyword>
<accession>A0AAV3M9S5</accession>
<dbReference type="Pfam" id="PF14496">
    <property type="entry name" value="NEL"/>
    <property type="match status" value="1"/>
</dbReference>
<evidence type="ECO:0000256" key="9">
    <source>
        <dbReference type="ARBA" id="ARBA00022737"/>
    </source>
</evidence>
<protein>
    <recommendedName>
        <fullName evidence="5">RING-type E3 ubiquitin transferase</fullName>
        <ecNumber evidence="5">2.3.2.27</ecNumber>
    </recommendedName>
</protein>
<dbReference type="InterPro" id="IPR029487">
    <property type="entry name" value="NEL_dom"/>
</dbReference>
<evidence type="ECO:0000259" key="15">
    <source>
        <dbReference type="PROSITE" id="PS52053"/>
    </source>
</evidence>
<comment type="similarity">
    <text evidence="4 14">Belongs to the LRR-containing bacterial E3 ligase family.</text>
</comment>
<comment type="caution">
    <text evidence="16">The sequence shown here is derived from an EMBL/GenBank/DDBJ whole genome shotgun (WGS) entry which is preliminary data.</text>
</comment>
<keyword evidence="10 14" id="KW-0833">Ubl conjugation pathway</keyword>
<dbReference type="AlphaFoldDB" id="A0AAV3M9S5"/>
<sequence length="556" mass="62136">MFRAINCFSTRNISASQENLSTSASIPSSAKELKSLWKTWSHSGEPGENRNIAYERLKDCMKRQARELDLSSLGLTSLPSMLPACVDSLNLANNNLATLPLAILAQRNLVELNISSNQITEITELPNSIIFLGLSHNRLTTLPELPRELEMLYINNNELTMLPALPETLTILDISNNRLSELPELPRDNIRDVNARNNNISNIPNSVLQLTSAAQINLRHNPLTDQAVLNIVSASANSPRIIINPERIIGLLFQGLIASENQQQNQPLAETIAKWYPEEGKPNIITTWKNFANEENSQAFAHFMNRLHKSTQSNTLRPSVLLLLSKLVESSPLRATIFAVTFDATTSCDDRVSLTWNNIQKAVAVHEAESGSYDQYLPQLIQMAKELYCLEQLEVIASQKVKELVNPDAIEVYLAYQNGLAKSLNLSTAQGSMLFGGLSGVTQEDLNTAEKTVQNQLKLEFIPWFNCWGPWHAVMSRIASEPFEQAKEQLYEFIENDYSGQVQNKLSEDALNDIPDAESLVGKIVLKEMEQKIFGRLTQEVLSKHGINLSKMSLVN</sequence>
<keyword evidence="7" id="KW-0433">Leucine-rich repeat</keyword>
<evidence type="ECO:0000256" key="12">
    <source>
        <dbReference type="ARBA" id="ARBA00023026"/>
    </source>
</evidence>
<evidence type="ECO:0000256" key="8">
    <source>
        <dbReference type="ARBA" id="ARBA00022679"/>
    </source>
</evidence>
<keyword evidence="11 14" id="KW-0832">Ubl conjugation</keyword>
<dbReference type="GO" id="GO:0030430">
    <property type="term" value="C:host cell cytoplasm"/>
    <property type="evidence" value="ECO:0007669"/>
    <property type="project" value="UniProtKB-SubCell"/>
</dbReference>
<organism evidence="16 17">
    <name type="scientific">Providencia alcalifaciens 205/92</name>
    <dbReference type="NCBI Taxonomy" id="1256988"/>
    <lineage>
        <taxon>Bacteria</taxon>
        <taxon>Pseudomonadati</taxon>
        <taxon>Pseudomonadota</taxon>
        <taxon>Gammaproteobacteria</taxon>
        <taxon>Enterobacterales</taxon>
        <taxon>Morganellaceae</taxon>
        <taxon>Providencia</taxon>
    </lineage>
</organism>
<dbReference type="Gene3D" id="1.20.58.360">
    <property type="entry name" value="Shigella T3SS effector IpaH defines"/>
    <property type="match status" value="1"/>
</dbReference>
<evidence type="ECO:0000256" key="7">
    <source>
        <dbReference type="ARBA" id="ARBA00022614"/>
    </source>
</evidence>